<evidence type="ECO:0000256" key="5">
    <source>
        <dbReference type="ARBA" id="ARBA00022842"/>
    </source>
</evidence>
<keyword evidence="4" id="KW-0479">Metal-binding</keyword>
<dbReference type="PROSITE" id="PS50878">
    <property type="entry name" value="RT_POL"/>
    <property type="match status" value="1"/>
</dbReference>
<keyword evidence="7" id="KW-0051">Antiviral defense</keyword>
<evidence type="ECO:0000313" key="13">
    <source>
        <dbReference type="Proteomes" id="UP000575083"/>
    </source>
</evidence>
<evidence type="ECO:0000256" key="2">
    <source>
        <dbReference type="ARBA" id="ARBA00022679"/>
    </source>
</evidence>
<dbReference type="AlphaFoldDB" id="A0A7X0PKD5"/>
<protein>
    <recommendedName>
        <fullName evidence="1">RNA-directed DNA polymerase</fullName>
        <ecNumber evidence="1">2.7.7.49</ecNumber>
    </recommendedName>
</protein>
<evidence type="ECO:0000313" key="12">
    <source>
        <dbReference type="EMBL" id="MBB6563577.1"/>
    </source>
</evidence>
<comment type="similarity">
    <text evidence="8">Belongs to the bacterial reverse transcriptase family.</text>
</comment>
<evidence type="ECO:0000256" key="6">
    <source>
        <dbReference type="ARBA" id="ARBA00022918"/>
    </source>
</evidence>
<dbReference type="EMBL" id="JACHLK010000020">
    <property type="protein sequence ID" value="MBB6563577.1"/>
    <property type="molecule type" value="Genomic_DNA"/>
</dbReference>
<dbReference type="PRINTS" id="PR00866">
    <property type="entry name" value="RNADNAPOLMS"/>
</dbReference>
<feature type="region of interest" description="Disordered" evidence="10">
    <location>
        <begin position="100"/>
        <end position="136"/>
    </location>
</feature>
<keyword evidence="13" id="KW-1185">Reference proteome</keyword>
<dbReference type="RefSeq" id="WP_184864767.1">
    <property type="nucleotide sequence ID" value="NZ_JACHLK010000020.1"/>
</dbReference>
<dbReference type="InterPro" id="IPR000477">
    <property type="entry name" value="RT_dom"/>
</dbReference>
<evidence type="ECO:0000256" key="9">
    <source>
        <dbReference type="ARBA" id="ARBA00048173"/>
    </source>
</evidence>
<feature type="domain" description="Reverse transcriptase" evidence="11">
    <location>
        <begin position="213"/>
        <end position="459"/>
    </location>
</feature>
<reference evidence="12 13" key="1">
    <citation type="submission" date="2020-08" db="EMBL/GenBank/DDBJ databases">
        <title>Functional genomics of gut bacteria from endangered species of beetles.</title>
        <authorList>
            <person name="Carlos-Shanley C."/>
        </authorList>
    </citation>
    <scope>NUCLEOTIDE SEQUENCE [LARGE SCALE GENOMIC DNA]</scope>
    <source>
        <strain evidence="12 13">S00198</strain>
    </source>
</reference>
<dbReference type="GO" id="GO:0003964">
    <property type="term" value="F:RNA-directed DNA polymerase activity"/>
    <property type="evidence" value="ECO:0007669"/>
    <property type="project" value="UniProtKB-KW"/>
</dbReference>
<sequence length="533" mass="58583">MKTPVRSRVLAKAIAMAVLADAQTPGHRTPQALVARVQACLGLEATAGPTLPACVLEQLRRLSAMPSLEWSRWEPEDVATWLCWGHWWRSAGLRQGGLPWAAGHGDAPTWEGDGDDFAEPEGEGDGGGTLPGLPPTDWTAPRLAQAFRIWAATARTAVPRRWLLRPAEAGPPPAWMERSTAPPLLATAADVAQMLAVSLDDLSWLASQGAFWRERHATGHALPPSHYRYRLLPKPSGGLRLLESPRPRLMHAQRRILDTLLAAIPLHEAAHGFVRGRSVGSHAQVHTGQAVVIRFDLADFFTQIHATRVRALWRALGHGRAAAELLTRLSTTPTPAGVRERLLECMPEVPAFVAQRRAMAQRLARPHLPQGAPTSPALANLCAFGLDVRLQALAQRFGANYTRYADDLVFSGPETLRRQFIALRAWVAAIAQDEGFALRADKTRVMPAHQRQTVTGLVVNQRANYSRTQFDTLKARLHRLAQQAWVEAGDRAQLEGEIRWASQWLAPARAARLQRLFDAIRFAPVDGEAAAKD</sequence>
<accession>A0A7X0PKD5</accession>
<keyword evidence="2" id="KW-0808">Transferase</keyword>
<evidence type="ECO:0000256" key="1">
    <source>
        <dbReference type="ARBA" id="ARBA00012493"/>
    </source>
</evidence>
<organism evidence="12 13">
    <name type="scientific">Acidovorax soli</name>
    <dbReference type="NCBI Taxonomy" id="592050"/>
    <lineage>
        <taxon>Bacteria</taxon>
        <taxon>Pseudomonadati</taxon>
        <taxon>Pseudomonadota</taxon>
        <taxon>Betaproteobacteria</taxon>
        <taxon>Burkholderiales</taxon>
        <taxon>Comamonadaceae</taxon>
        <taxon>Acidovorax</taxon>
    </lineage>
</organism>
<keyword evidence="3" id="KW-0548">Nucleotidyltransferase</keyword>
<feature type="compositionally biased region" description="Acidic residues" evidence="10">
    <location>
        <begin position="112"/>
        <end position="124"/>
    </location>
</feature>
<comment type="caution">
    <text evidence="12">The sequence shown here is derived from an EMBL/GenBank/DDBJ whole genome shotgun (WGS) entry which is preliminary data.</text>
</comment>
<dbReference type="PANTHER" id="PTHR34047">
    <property type="entry name" value="NUCLEAR INTRON MATURASE 1, MITOCHONDRIAL-RELATED"/>
    <property type="match status" value="1"/>
</dbReference>
<comment type="catalytic activity">
    <reaction evidence="9">
        <text>DNA(n) + a 2'-deoxyribonucleoside 5'-triphosphate = DNA(n+1) + diphosphate</text>
        <dbReference type="Rhea" id="RHEA:22508"/>
        <dbReference type="Rhea" id="RHEA-COMP:17339"/>
        <dbReference type="Rhea" id="RHEA-COMP:17340"/>
        <dbReference type="ChEBI" id="CHEBI:33019"/>
        <dbReference type="ChEBI" id="CHEBI:61560"/>
        <dbReference type="ChEBI" id="CHEBI:173112"/>
        <dbReference type="EC" id="2.7.7.49"/>
    </reaction>
</comment>
<dbReference type="InterPro" id="IPR000123">
    <property type="entry name" value="Reverse_transcriptase_msDNA"/>
</dbReference>
<dbReference type="InterPro" id="IPR051083">
    <property type="entry name" value="GrpII_Intron_Splice-Mob/Def"/>
</dbReference>
<dbReference type="GO" id="GO:0051607">
    <property type="term" value="P:defense response to virus"/>
    <property type="evidence" value="ECO:0007669"/>
    <property type="project" value="UniProtKB-KW"/>
</dbReference>
<evidence type="ECO:0000256" key="7">
    <source>
        <dbReference type="ARBA" id="ARBA00023118"/>
    </source>
</evidence>
<evidence type="ECO:0000256" key="10">
    <source>
        <dbReference type="SAM" id="MobiDB-lite"/>
    </source>
</evidence>
<dbReference type="Pfam" id="PF00078">
    <property type="entry name" value="RVT_1"/>
    <property type="match status" value="1"/>
</dbReference>
<dbReference type="GO" id="GO:0046872">
    <property type="term" value="F:metal ion binding"/>
    <property type="evidence" value="ECO:0007669"/>
    <property type="project" value="UniProtKB-KW"/>
</dbReference>
<evidence type="ECO:0000256" key="8">
    <source>
        <dbReference type="ARBA" id="ARBA00034120"/>
    </source>
</evidence>
<name>A0A7X0PKD5_9BURK</name>
<dbReference type="GO" id="GO:0003723">
    <property type="term" value="F:RNA binding"/>
    <property type="evidence" value="ECO:0007669"/>
    <property type="project" value="InterPro"/>
</dbReference>
<evidence type="ECO:0000259" key="11">
    <source>
        <dbReference type="PROSITE" id="PS50878"/>
    </source>
</evidence>
<proteinExistence type="inferred from homology"/>
<keyword evidence="5" id="KW-0460">Magnesium</keyword>
<dbReference type="CDD" id="cd03487">
    <property type="entry name" value="RT_Bac_retron_II"/>
    <property type="match status" value="1"/>
</dbReference>
<keyword evidence="6" id="KW-0695">RNA-directed DNA polymerase</keyword>
<gene>
    <name evidence="12" type="ORF">HNP48_006297</name>
</gene>
<dbReference type="SUPFAM" id="SSF56672">
    <property type="entry name" value="DNA/RNA polymerases"/>
    <property type="match status" value="1"/>
</dbReference>
<dbReference type="PANTHER" id="PTHR34047:SF7">
    <property type="entry name" value="RNA-DIRECTED DNA POLYMERASE"/>
    <property type="match status" value="1"/>
</dbReference>
<dbReference type="InterPro" id="IPR043502">
    <property type="entry name" value="DNA/RNA_pol_sf"/>
</dbReference>
<evidence type="ECO:0000256" key="3">
    <source>
        <dbReference type="ARBA" id="ARBA00022695"/>
    </source>
</evidence>
<evidence type="ECO:0000256" key="4">
    <source>
        <dbReference type="ARBA" id="ARBA00022723"/>
    </source>
</evidence>
<dbReference type="EC" id="2.7.7.49" evidence="1"/>
<dbReference type="Proteomes" id="UP000575083">
    <property type="component" value="Unassembled WGS sequence"/>
</dbReference>